<dbReference type="STRING" id="1121365.GCA_000375365_00378"/>
<dbReference type="Proteomes" id="UP000233249">
    <property type="component" value="Unassembled WGS sequence"/>
</dbReference>
<protein>
    <recommendedName>
        <fullName evidence="3">Growth inhibitor PemK</fullName>
    </recommendedName>
</protein>
<dbReference type="InterPro" id="IPR003477">
    <property type="entry name" value="PemK-like"/>
</dbReference>
<gene>
    <name evidence="1" type="ORF">CXB45_04415</name>
</gene>
<accession>A0A2N0X8B2</accession>
<evidence type="ECO:0000313" key="2">
    <source>
        <dbReference type="Proteomes" id="UP000233249"/>
    </source>
</evidence>
<evidence type="ECO:0008006" key="3">
    <source>
        <dbReference type="Google" id="ProtNLM"/>
    </source>
</evidence>
<proteinExistence type="predicted"/>
<sequence length="186" mass="20687">MSKSATARELATLVKKILPGSTGSKVPPLQAGLDRINSRLGLCDAPSPAARCLPSTIHVTATAAKARSIYYAPDMDGQPEPGEVVWVWAPSDGPDRPLRDRAVLVISHGRDTVLGLLISPNPRHANEKEWLDIGSGEWDEKGRQCWVRLDRVLEIPHLGIRRQGVLFPRRRFDRIASKLRNRYGWT</sequence>
<name>A0A2N0X8B2_9CORY</name>
<dbReference type="RefSeq" id="WP_101173376.1">
    <property type="nucleotide sequence ID" value="NZ_JAKRKB010000005.1"/>
</dbReference>
<dbReference type="EMBL" id="PJAF01000009">
    <property type="protein sequence ID" value="PKF68956.1"/>
    <property type="molecule type" value="Genomic_DNA"/>
</dbReference>
<evidence type="ECO:0000313" key="1">
    <source>
        <dbReference type="EMBL" id="PKF68956.1"/>
    </source>
</evidence>
<reference evidence="1 2" key="1">
    <citation type="submission" date="2017-12" db="EMBL/GenBank/DDBJ databases">
        <title>Corynebacterium mastitidis 16-1433 Genome.</title>
        <authorList>
            <person name="Gulvik C.A."/>
        </authorList>
    </citation>
    <scope>NUCLEOTIDE SEQUENCE [LARGE SCALE GENOMIC DNA]</scope>
    <source>
        <strain evidence="1 2">16-1433</strain>
    </source>
</reference>
<dbReference type="SUPFAM" id="SSF50118">
    <property type="entry name" value="Cell growth inhibitor/plasmid maintenance toxic component"/>
    <property type="match status" value="1"/>
</dbReference>
<comment type="caution">
    <text evidence="1">The sequence shown here is derived from an EMBL/GenBank/DDBJ whole genome shotgun (WGS) entry which is preliminary data.</text>
</comment>
<organism evidence="1 2">
    <name type="scientific">Corynebacterium mastitidis</name>
    <dbReference type="NCBI Taxonomy" id="161890"/>
    <lineage>
        <taxon>Bacteria</taxon>
        <taxon>Bacillati</taxon>
        <taxon>Actinomycetota</taxon>
        <taxon>Actinomycetes</taxon>
        <taxon>Mycobacteriales</taxon>
        <taxon>Corynebacteriaceae</taxon>
        <taxon>Corynebacterium</taxon>
    </lineage>
</organism>
<dbReference type="GO" id="GO:0003677">
    <property type="term" value="F:DNA binding"/>
    <property type="evidence" value="ECO:0007669"/>
    <property type="project" value="InterPro"/>
</dbReference>
<dbReference type="OrthoDB" id="5184628at2"/>
<dbReference type="AlphaFoldDB" id="A0A2N0X8B2"/>
<dbReference type="Pfam" id="PF02452">
    <property type="entry name" value="PemK_toxin"/>
    <property type="match status" value="1"/>
</dbReference>